<keyword evidence="9" id="KW-0408">Iron</keyword>
<dbReference type="InterPro" id="IPR043205">
    <property type="entry name" value="CYB561/CYBRD1-like"/>
</dbReference>
<protein>
    <recommendedName>
        <fullName evidence="13">Cytochrome b561 domain-containing protein</fullName>
    </recommendedName>
</protein>
<dbReference type="PROSITE" id="PS50939">
    <property type="entry name" value="CYTOCHROME_B561"/>
    <property type="match status" value="1"/>
</dbReference>
<feature type="transmembrane region" description="Helical" evidence="11">
    <location>
        <begin position="187"/>
        <end position="214"/>
    </location>
</feature>
<dbReference type="Proteomes" id="UP000308267">
    <property type="component" value="Unassembled WGS sequence"/>
</dbReference>
<feature type="transmembrane region" description="Helical" evidence="11">
    <location>
        <begin position="226"/>
        <end position="250"/>
    </location>
</feature>
<dbReference type="InterPro" id="IPR006593">
    <property type="entry name" value="Cyt_b561/ferric_Rdtase_TM"/>
</dbReference>
<dbReference type="GO" id="GO:0016491">
    <property type="term" value="F:oxidoreductase activity"/>
    <property type="evidence" value="ECO:0007669"/>
    <property type="project" value="InterPro"/>
</dbReference>
<dbReference type="EMBL" id="SJOL01007988">
    <property type="protein sequence ID" value="TGZ61353.1"/>
    <property type="molecule type" value="Genomic_DNA"/>
</dbReference>
<feature type="transmembrane region" description="Helical" evidence="11">
    <location>
        <begin position="121"/>
        <end position="144"/>
    </location>
</feature>
<organism evidence="14 15">
    <name type="scientific">Opisthorchis felineus</name>
    <dbReference type="NCBI Taxonomy" id="147828"/>
    <lineage>
        <taxon>Eukaryota</taxon>
        <taxon>Metazoa</taxon>
        <taxon>Spiralia</taxon>
        <taxon>Lophotrochozoa</taxon>
        <taxon>Platyhelminthes</taxon>
        <taxon>Trematoda</taxon>
        <taxon>Digenea</taxon>
        <taxon>Opisthorchiida</taxon>
        <taxon>Opisthorchiata</taxon>
        <taxon>Opisthorchiidae</taxon>
        <taxon>Opisthorchis</taxon>
    </lineage>
</organism>
<accession>A0A4S2LDE1</accession>
<dbReference type="FunFam" id="1.20.120.1770:FF:000001">
    <property type="entry name" value="Cytochrome b reductase 1"/>
    <property type="match status" value="1"/>
</dbReference>
<evidence type="ECO:0000256" key="12">
    <source>
        <dbReference type="SAM" id="SignalP"/>
    </source>
</evidence>
<feature type="transmembrane region" description="Helical" evidence="11">
    <location>
        <begin position="80"/>
        <end position="101"/>
    </location>
</feature>
<evidence type="ECO:0000256" key="4">
    <source>
        <dbReference type="ARBA" id="ARBA00022617"/>
    </source>
</evidence>
<evidence type="ECO:0000256" key="9">
    <source>
        <dbReference type="ARBA" id="ARBA00023004"/>
    </source>
</evidence>
<evidence type="ECO:0000259" key="13">
    <source>
        <dbReference type="PROSITE" id="PS50939"/>
    </source>
</evidence>
<keyword evidence="4" id="KW-0349">Heme</keyword>
<dbReference type="Gene3D" id="1.20.120.1770">
    <property type="match status" value="1"/>
</dbReference>
<keyword evidence="3" id="KW-0813">Transport</keyword>
<comment type="cofactor">
    <cofactor evidence="1">
        <name>heme b</name>
        <dbReference type="ChEBI" id="CHEBI:60344"/>
    </cofactor>
</comment>
<sequence length="305" mass="34727">MLDWVLHLLQLITLLLAQRVLRPSADFLMTDRLIQPIAAIYTESTCVHSLSLKRCQLNGERLQNILSYSLRMFEKAEKGFFWTGVVLSQVFGLICVILAGVRGGAFNNGFDWNDSRKVFNFHVLFMVLGFVFLYGDSILIYRIFRDKPKKPLKIAHAVLLLLALLFASIGVRAAYERRKNATPMMLYSIHSWLGIIVFIAFSLQWIFGLAFFLIPQTPMEPRSRYLPFHTGFGLFLHCLVMLVCLCGITTVNVSPGDYSQLPPRALLTNFLGLFIVGFGALVFFLVNYAAYRRVEVVIERDDAIK</sequence>
<evidence type="ECO:0000256" key="7">
    <source>
        <dbReference type="ARBA" id="ARBA00022982"/>
    </source>
</evidence>
<feature type="chain" id="PRO_5020839985" description="Cytochrome b561 domain-containing protein" evidence="12">
    <location>
        <begin position="18"/>
        <end position="305"/>
    </location>
</feature>
<feature type="signal peptide" evidence="12">
    <location>
        <begin position="1"/>
        <end position="17"/>
    </location>
</feature>
<evidence type="ECO:0000256" key="1">
    <source>
        <dbReference type="ARBA" id="ARBA00001970"/>
    </source>
</evidence>
<gene>
    <name evidence="14" type="ORF">CRM22_008037</name>
</gene>
<dbReference type="AlphaFoldDB" id="A0A4S2LDE1"/>
<dbReference type="GO" id="GO:0016020">
    <property type="term" value="C:membrane"/>
    <property type="evidence" value="ECO:0007669"/>
    <property type="project" value="UniProtKB-SubCell"/>
</dbReference>
<evidence type="ECO:0000256" key="3">
    <source>
        <dbReference type="ARBA" id="ARBA00022448"/>
    </source>
</evidence>
<comment type="subcellular location">
    <subcellularLocation>
        <location evidence="2">Membrane</location>
        <topology evidence="2">Multi-pass membrane protein</topology>
    </subcellularLocation>
</comment>
<feature type="domain" description="Cytochrome b561" evidence="13">
    <location>
        <begin position="87"/>
        <end position="287"/>
    </location>
</feature>
<evidence type="ECO:0000256" key="5">
    <source>
        <dbReference type="ARBA" id="ARBA00022692"/>
    </source>
</evidence>
<evidence type="ECO:0000256" key="6">
    <source>
        <dbReference type="ARBA" id="ARBA00022723"/>
    </source>
</evidence>
<comment type="caution">
    <text evidence="14">The sequence shown here is derived from an EMBL/GenBank/DDBJ whole genome shotgun (WGS) entry which is preliminary data.</text>
</comment>
<dbReference type="SMART" id="SM00665">
    <property type="entry name" value="B561"/>
    <property type="match status" value="1"/>
</dbReference>
<evidence type="ECO:0000256" key="11">
    <source>
        <dbReference type="SAM" id="Phobius"/>
    </source>
</evidence>
<keyword evidence="6" id="KW-0479">Metal-binding</keyword>
<keyword evidence="7" id="KW-0249">Electron transport</keyword>
<keyword evidence="15" id="KW-1185">Reference proteome</keyword>
<feature type="transmembrane region" description="Helical" evidence="11">
    <location>
        <begin position="270"/>
        <end position="290"/>
    </location>
</feature>
<dbReference type="Pfam" id="PF03188">
    <property type="entry name" value="Cytochrom_B561"/>
    <property type="match status" value="1"/>
</dbReference>
<proteinExistence type="predicted"/>
<keyword evidence="12" id="KW-0732">Signal</keyword>
<name>A0A4S2LDE1_OPIFE</name>
<reference evidence="14 15" key="1">
    <citation type="journal article" date="2019" name="BMC Genomics">
        <title>New insights from Opisthorchis felineus genome: update on genomics of the epidemiologically important liver flukes.</title>
        <authorList>
            <person name="Ershov N.I."/>
            <person name="Mordvinov V.A."/>
            <person name="Prokhortchouk E.B."/>
            <person name="Pakharukova M.Y."/>
            <person name="Gunbin K.V."/>
            <person name="Ustyantsev K."/>
            <person name="Genaev M.A."/>
            <person name="Blinov A.G."/>
            <person name="Mazur A."/>
            <person name="Boulygina E."/>
            <person name="Tsygankova S."/>
            <person name="Khrameeva E."/>
            <person name="Chekanov N."/>
            <person name="Fan G."/>
            <person name="Xiao A."/>
            <person name="Zhang H."/>
            <person name="Xu X."/>
            <person name="Yang H."/>
            <person name="Solovyev V."/>
            <person name="Lee S.M."/>
            <person name="Liu X."/>
            <person name="Afonnikov D.A."/>
            <person name="Skryabin K.G."/>
        </authorList>
    </citation>
    <scope>NUCLEOTIDE SEQUENCE [LARGE SCALE GENOMIC DNA]</scope>
    <source>
        <strain evidence="14">AK-0245</strain>
        <tissue evidence="14">Whole organism</tissue>
    </source>
</reference>
<keyword evidence="5 11" id="KW-0812">Transmembrane</keyword>
<dbReference type="PANTHER" id="PTHR10106">
    <property type="entry name" value="CYTOCHROME B561-RELATED"/>
    <property type="match status" value="1"/>
</dbReference>
<dbReference type="PANTHER" id="PTHR10106:SF0">
    <property type="entry name" value="LD36721P"/>
    <property type="match status" value="1"/>
</dbReference>
<evidence type="ECO:0000313" key="14">
    <source>
        <dbReference type="EMBL" id="TGZ61353.1"/>
    </source>
</evidence>
<evidence type="ECO:0000256" key="2">
    <source>
        <dbReference type="ARBA" id="ARBA00004141"/>
    </source>
</evidence>
<keyword evidence="10 11" id="KW-0472">Membrane</keyword>
<dbReference type="GO" id="GO:0046872">
    <property type="term" value="F:metal ion binding"/>
    <property type="evidence" value="ECO:0007669"/>
    <property type="project" value="UniProtKB-KW"/>
</dbReference>
<evidence type="ECO:0000313" key="15">
    <source>
        <dbReference type="Proteomes" id="UP000308267"/>
    </source>
</evidence>
<dbReference type="OrthoDB" id="907479at2759"/>
<feature type="transmembrane region" description="Helical" evidence="11">
    <location>
        <begin position="156"/>
        <end position="175"/>
    </location>
</feature>
<evidence type="ECO:0000256" key="8">
    <source>
        <dbReference type="ARBA" id="ARBA00022989"/>
    </source>
</evidence>
<keyword evidence="8 11" id="KW-1133">Transmembrane helix</keyword>
<evidence type="ECO:0000256" key="10">
    <source>
        <dbReference type="ARBA" id="ARBA00023136"/>
    </source>
</evidence>